<comment type="caution">
    <text evidence="2">The sequence shown here is derived from an EMBL/GenBank/DDBJ whole genome shotgun (WGS) entry which is preliminary data.</text>
</comment>
<name>A0A0F9B474_9ZZZZ</name>
<dbReference type="Pfam" id="PF04233">
    <property type="entry name" value="Phage_Mu_F"/>
    <property type="match status" value="1"/>
</dbReference>
<evidence type="ECO:0000313" key="2">
    <source>
        <dbReference type="EMBL" id="KKL16460.1"/>
    </source>
</evidence>
<evidence type="ECO:0000259" key="1">
    <source>
        <dbReference type="Pfam" id="PF04233"/>
    </source>
</evidence>
<dbReference type="AlphaFoldDB" id="A0A0F9B474"/>
<dbReference type="InterPro" id="IPR006528">
    <property type="entry name" value="Phage_head_morphogenesis_dom"/>
</dbReference>
<organism evidence="2">
    <name type="scientific">marine sediment metagenome</name>
    <dbReference type="NCBI Taxonomy" id="412755"/>
    <lineage>
        <taxon>unclassified sequences</taxon>
        <taxon>metagenomes</taxon>
        <taxon>ecological metagenomes</taxon>
    </lineage>
</organism>
<accession>A0A0F9B474</accession>
<sequence length="283" mass="31584">MPTPKSLYADALNEISKRYGHLDHQTVRRLIELLQETRKSIALQLLQGPTDFETFRLSQLRDNIDIIVKRFQLQFGDDLTKALVEAHGLGVGGVTNPLNAIGLNVGTFNTIPTAQLNVVLDFSAELIQNIGDDLRKTINTQLRLSTLAQQTPFQAMKNVTDALGIKAKDGVWGRRNRPEVVRGVAARAETIVRTEMTRIFNLAQSSQQQQAAQTVPELRKRWVATGDGRTRDSHLRAHRRYNRNPIPIDKPFIVGGAKLMFPGDPRGPASETINCRCTTQMLA</sequence>
<reference evidence="2" key="1">
    <citation type="journal article" date="2015" name="Nature">
        <title>Complex archaea that bridge the gap between prokaryotes and eukaryotes.</title>
        <authorList>
            <person name="Spang A."/>
            <person name="Saw J.H."/>
            <person name="Jorgensen S.L."/>
            <person name="Zaremba-Niedzwiedzka K."/>
            <person name="Martijn J."/>
            <person name="Lind A.E."/>
            <person name="van Eijk R."/>
            <person name="Schleper C."/>
            <person name="Guy L."/>
            <person name="Ettema T.J."/>
        </authorList>
    </citation>
    <scope>NUCLEOTIDE SEQUENCE</scope>
</reference>
<dbReference type="EMBL" id="LAZR01039651">
    <property type="protein sequence ID" value="KKL16460.1"/>
    <property type="molecule type" value="Genomic_DNA"/>
</dbReference>
<protein>
    <recommendedName>
        <fullName evidence="1">Phage head morphogenesis domain-containing protein</fullName>
    </recommendedName>
</protein>
<feature type="domain" description="Phage head morphogenesis" evidence="1">
    <location>
        <begin position="185"/>
        <end position="279"/>
    </location>
</feature>
<gene>
    <name evidence="2" type="ORF">LCGC14_2495330</name>
</gene>
<proteinExistence type="predicted"/>